<dbReference type="Pfam" id="PF04118">
    <property type="entry name" value="Dopey_N"/>
    <property type="match status" value="1"/>
</dbReference>
<dbReference type="InterPro" id="IPR016024">
    <property type="entry name" value="ARM-type_fold"/>
</dbReference>
<dbReference type="InterPro" id="IPR007249">
    <property type="entry name" value="DOP1_N"/>
</dbReference>
<dbReference type="GO" id="GO:0006895">
    <property type="term" value="P:Golgi to endosome transport"/>
    <property type="evidence" value="ECO:0007669"/>
    <property type="project" value="InterPro"/>
</dbReference>
<accession>A0A427XZU6</accession>
<evidence type="ECO:0000256" key="5">
    <source>
        <dbReference type="ARBA" id="ARBA00023136"/>
    </source>
</evidence>
<evidence type="ECO:0000256" key="1">
    <source>
        <dbReference type="ARBA" id="ARBA00004395"/>
    </source>
</evidence>
<keyword evidence="12" id="KW-1185">Reference proteome</keyword>
<comment type="subcellular location">
    <subcellularLocation>
        <location evidence="1">Golgi apparatus membrane</location>
        <topology evidence="1">Peripheral membrane protein</topology>
    </subcellularLocation>
</comment>
<dbReference type="PANTHER" id="PTHR14042">
    <property type="entry name" value="DOPEY-RELATED"/>
    <property type="match status" value="1"/>
</dbReference>
<dbReference type="PANTHER" id="PTHR14042:SF24">
    <property type="entry name" value="PROTEIN DOPEY-1 HOMOLOG"/>
    <property type="match status" value="1"/>
</dbReference>
<dbReference type="InterPro" id="IPR056458">
    <property type="entry name" value="TPR_DOP1_M"/>
</dbReference>
<dbReference type="InterPro" id="IPR040314">
    <property type="entry name" value="DOP1"/>
</dbReference>
<evidence type="ECO:0000313" key="11">
    <source>
        <dbReference type="EMBL" id="RSH84330.1"/>
    </source>
</evidence>
<feature type="domain" description="DOP1-like middle TPR" evidence="9">
    <location>
        <begin position="398"/>
        <end position="579"/>
    </location>
</feature>
<dbReference type="GO" id="GO:0005829">
    <property type="term" value="C:cytosol"/>
    <property type="evidence" value="ECO:0007669"/>
    <property type="project" value="GOC"/>
</dbReference>
<keyword evidence="3" id="KW-0653">Protein transport</keyword>
<comment type="similarity">
    <text evidence="6">Belongs to the DOP1 family.</text>
</comment>
<dbReference type="GO" id="GO:0005768">
    <property type="term" value="C:endosome"/>
    <property type="evidence" value="ECO:0007669"/>
    <property type="project" value="TreeGrafter"/>
</dbReference>
<comment type="caution">
    <text evidence="11">The sequence shown here is derived from an EMBL/GenBank/DDBJ whole genome shotgun (WGS) entry which is preliminary data.</text>
</comment>
<dbReference type="GO" id="GO:0015031">
    <property type="term" value="P:protein transport"/>
    <property type="evidence" value="ECO:0007669"/>
    <property type="project" value="UniProtKB-KW"/>
</dbReference>
<feature type="domain" description="DOP1-like C-terminal" evidence="10">
    <location>
        <begin position="1275"/>
        <end position="1728"/>
    </location>
</feature>
<dbReference type="InterPro" id="IPR056457">
    <property type="entry name" value="DOP1_C"/>
</dbReference>
<sequence>MPNPFGMFGSEPGPSSASTPQTRSTSPNPAQTSQQLRRPASHGRLSKLMLPGRSRSNSAASQEAVTGSLAVNVYADDQVTSGRTTPEQRRRNAKAATQSLLASDAKYKKFASQVDRCLQSFESVNEWADFISFLSRLLKTLQTPSPPYSEIPRKLIVAKRLAQCLNPALPAGVHTRALDVYAYVFKSIGVEGLKRDLLIWSSGLFPFFQYASTSVRPSLISLYETYYIPLGEDLRPATKAMILALLPGVEEETGDFFDRVLALLTNLSDAVSWQFFIQNIFLVLISSSASRLAALNFLARKLLDPPTDASSVEVGLLIRGTAAVLGDDNMLVRRSGLDLLLRILPLDGPIFKDAIHEDREHLVRAVAFVVLQRDVSLNRRVYTWFLSGNDTSESQIAYFKTNGLDLLSGTLKGDMEKLSAAADMAEAQAPFKVFLSLLDKWEIGETLSLNLAIPSLHAIQAASKGVDGSEVAGIGSAVYEAIEPSVLWKKIYEGVDKELVNGDTNLLNLTLWLVTAIPQHDEETATVHAPLLLARIARCLSEQPKKEVLQASLQVANALLEMIPDSVFSPPSSDGAVPNGNTQSAEELAYTEVKLAAAAMKVRIDVAPQLVTAIFKISQEALKAPWSSNLLLLVVSLTQTLIDREVPSLSTVDSVTWVAALLTALERIPSFAVVDALVDAALRASRSQLFEPPIDITSDSVMTTVLDSLFRYLRPDAAPYHARAVELLWEYNQLAEIHTLESVIARRMSSVRHRSEAFEAFGVLWRQSGERKSQGLTLTEDDSMLPGEIFHVPMFMVLDGLKSDDPQVLRASETWMRCNLKSYFRMFDPLLRRVMDVMHLHQGNKKGGDSSLVYYFVSSVTSLFRFGGQGLSKACQSTEFRKSVNAMFVSRAEESFPHAVTYLDLLTDLLTRLLNDTPNENQTLRVQSAALELLLLLVSRGDLTPKSLEHIKSTLVDKLTFCTQHRRLTLQNTMLHLLHSTISASEKRPRNHRVTSSTFSIPEKSPPLPDNEVEFDNSLIRMIICGVASPGNRPILQHWIDFVLMTIPHLEKNPQQLRQLCDCFCEQLRMTMLQLRNTFSTATSDDMAATITESEPIMLIGVLERLAVVLGSKAGTRRSEDRERQAGDGGGFLGYLPTVFSVEAPQDSASKCEAARYLDDIMDCLLVTWSVTELGAEPTTYNPVTASKTQIMTRTRTRARKALEKMFKAQPSEIIGSCVQVWATDSSDISDAAIFDCLDVLAPSAQKVVDLVCEHLSGKGRGSISDSSNPALAAFLEAYISRLEGPIAVQVWNALYSYARDILGQSSNPAARSQLFSVLRGLTILGKIVSTTSALEDRRLRRDLQDTYVKVLDAVLVNSSRLGDSVLWDRDTPVEIPNTEDERTSLTARGVQKIYSFIGGTVLQSLRTFLVENDRVASACSGISSNIIQPAFKQQKVDTTILNLLREMAKIPVAIKSWRVVVGDAFGDNRFFKITPEESAQWKPLVCALMDSDKERLGDLLGRIAAGPSANIFTNREQETISRSLNLRRLSFVLLAAERNHHLAQLPSIQEKLVEILRTNVVAPRVHSEVYLCLRVLMCRISPQHLANFWPVILAELLRVFESTMDDPPVDGSEDLALVLAACKFLDLLLVIQSEDFQIHQWIFVTDTTDAEFPPEDYSPEALMDRLTDILAQAGTVKPVANAVEIQTNDSSAPRKPHLANVKALSSLQQLQPFFARASIETFEGVYADVGVDWDTIEEGLTGEIFEGEKEQGDKEKVDA</sequence>
<feature type="region of interest" description="Disordered" evidence="7">
    <location>
        <begin position="986"/>
        <end position="1007"/>
    </location>
</feature>
<feature type="compositionally biased region" description="Polar residues" evidence="7">
    <location>
        <begin position="13"/>
        <end position="36"/>
    </location>
</feature>
<dbReference type="GeneID" id="39590391"/>
<evidence type="ECO:0000259" key="10">
    <source>
        <dbReference type="Pfam" id="PF24598"/>
    </source>
</evidence>
<keyword evidence="4" id="KW-0333">Golgi apparatus</keyword>
<evidence type="ECO:0000259" key="8">
    <source>
        <dbReference type="Pfam" id="PF04118"/>
    </source>
</evidence>
<keyword evidence="5" id="KW-0472">Membrane</keyword>
<evidence type="ECO:0000256" key="3">
    <source>
        <dbReference type="ARBA" id="ARBA00022927"/>
    </source>
</evidence>
<protein>
    <submittedName>
        <fullName evidence="11">Uncharacterized protein</fullName>
    </submittedName>
</protein>
<keyword evidence="2" id="KW-0813">Transport</keyword>
<dbReference type="GO" id="GO:0000139">
    <property type="term" value="C:Golgi membrane"/>
    <property type="evidence" value="ECO:0007669"/>
    <property type="project" value="UniProtKB-SubCell"/>
</dbReference>
<dbReference type="EMBL" id="RSCE01000003">
    <property type="protein sequence ID" value="RSH84330.1"/>
    <property type="molecule type" value="Genomic_DNA"/>
</dbReference>
<dbReference type="Pfam" id="PF24597">
    <property type="entry name" value="TPR_DOP1_M"/>
    <property type="match status" value="1"/>
</dbReference>
<organism evidence="11 12">
    <name type="scientific">Apiotrichum porosum</name>
    <dbReference type="NCBI Taxonomy" id="105984"/>
    <lineage>
        <taxon>Eukaryota</taxon>
        <taxon>Fungi</taxon>
        <taxon>Dikarya</taxon>
        <taxon>Basidiomycota</taxon>
        <taxon>Agaricomycotina</taxon>
        <taxon>Tremellomycetes</taxon>
        <taxon>Trichosporonales</taxon>
        <taxon>Trichosporonaceae</taxon>
        <taxon>Apiotrichum</taxon>
    </lineage>
</organism>
<dbReference type="OrthoDB" id="297643at2759"/>
<dbReference type="GO" id="GO:0005802">
    <property type="term" value="C:trans-Golgi network"/>
    <property type="evidence" value="ECO:0007669"/>
    <property type="project" value="TreeGrafter"/>
</dbReference>
<evidence type="ECO:0000256" key="7">
    <source>
        <dbReference type="SAM" id="MobiDB-lite"/>
    </source>
</evidence>
<evidence type="ECO:0000313" key="12">
    <source>
        <dbReference type="Proteomes" id="UP000279236"/>
    </source>
</evidence>
<dbReference type="RefSeq" id="XP_028477778.1">
    <property type="nucleotide sequence ID" value="XM_028621326.1"/>
</dbReference>
<dbReference type="Proteomes" id="UP000279236">
    <property type="component" value="Unassembled WGS sequence"/>
</dbReference>
<dbReference type="SUPFAM" id="SSF48371">
    <property type="entry name" value="ARM repeat"/>
    <property type="match status" value="1"/>
</dbReference>
<reference evidence="11 12" key="1">
    <citation type="submission" date="2018-11" db="EMBL/GenBank/DDBJ databases">
        <title>Genome sequence of Apiotrichum porosum DSM 27194.</title>
        <authorList>
            <person name="Aliyu H."/>
            <person name="Gorte O."/>
            <person name="Ochsenreither K."/>
        </authorList>
    </citation>
    <scope>NUCLEOTIDE SEQUENCE [LARGE SCALE GENOMIC DNA]</scope>
    <source>
        <strain evidence="11 12">DSM 27194</strain>
    </source>
</reference>
<proteinExistence type="inferred from homology"/>
<feature type="domain" description="DOP1 N-terminal" evidence="8">
    <location>
        <begin position="104"/>
        <end position="387"/>
    </location>
</feature>
<gene>
    <name evidence="11" type="ORF">EHS24_005848</name>
</gene>
<evidence type="ECO:0000256" key="6">
    <source>
        <dbReference type="ARBA" id="ARBA00046326"/>
    </source>
</evidence>
<dbReference type="STRING" id="105984.A0A427XZU6"/>
<name>A0A427XZU6_9TREE</name>
<dbReference type="Pfam" id="PF24598">
    <property type="entry name" value="DOP1_C"/>
    <property type="match status" value="1"/>
</dbReference>
<evidence type="ECO:0000256" key="2">
    <source>
        <dbReference type="ARBA" id="ARBA00022448"/>
    </source>
</evidence>
<feature type="region of interest" description="Disordered" evidence="7">
    <location>
        <begin position="1"/>
        <end position="62"/>
    </location>
</feature>
<evidence type="ECO:0000256" key="4">
    <source>
        <dbReference type="ARBA" id="ARBA00023034"/>
    </source>
</evidence>
<evidence type="ECO:0000259" key="9">
    <source>
        <dbReference type="Pfam" id="PF24597"/>
    </source>
</evidence>